<organism evidence="2 3">
    <name type="scientific">Ambispora gerdemannii</name>
    <dbReference type="NCBI Taxonomy" id="144530"/>
    <lineage>
        <taxon>Eukaryota</taxon>
        <taxon>Fungi</taxon>
        <taxon>Fungi incertae sedis</taxon>
        <taxon>Mucoromycota</taxon>
        <taxon>Glomeromycotina</taxon>
        <taxon>Glomeromycetes</taxon>
        <taxon>Archaeosporales</taxon>
        <taxon>Ambisporaceae</taxon>
        <taxon>Ambispora</taxon>
    </lineage>
</organism>
<evidence type="ECO:0000256" key="1">
    <source>
        <dbReference type="SAM" id="Coils"/>
    </source>
</evidence>
<dbReference type="EMBL" id="CAJVPL010002190">
    <property type="protein sequence ID" value="CAG8602340.1"/>
    <property type="molecule type" value="Genomic_DNA"/>
</dbReference>
<dbReference type="SUPFAM" id="SSF52058">
    <property type="entry name" value="L domain-like"/>
    <property type="match status" value="1"/>
</dbReference>
<keyword evidence="1" id="KW-0175">Coiled coil</keyword>
<proteinExistence type="predicted"/>
<accession>A0A9N9CG36</accession>
<name>A0A9N9CG36_9GLOM</name>
<sequence>MGIKGHLDLSEFVDLESFTLECSRGITSLDVSKNSKLVGINCRLVPELNKLIMGNISKLERIQIFGNKISANLKVFSQSINLHELEIGSNEYYGSACDFYGSLKALENCENLKYVDISNNKRIIGGLEHLPLNNLCSFCCSNTTFQSILRPYDYDIKAWKLVNYSKKALAKHNPELLIEELGKKIRESRITLDEIKQNKSDKTNKRIERLESKIIILEEIRRQAIEKNETFLRANNLENENQKLKIKIAELETQLKTEQQKIEQIAQIIVPPKNY</sequence>
<gene>
    <name evidence="2" type="ORF">AGERDE_LOCUS9166</name>
</gene>
<reference evidence="2" key="1">
    <citation type="submission" date="2021-06" db="EMBL/GenBank/DDBJ databases">
        <authorList>
            <person name="Kallberg Y."/>
            <person name="Tangrot J."/>
            <person name="Rosling A."/>
        </authorList>
    </citation>
    <scope>NUCLEOTIDE SEQUENCE</scope>
    <source>
        <strain evidence="2">MT106</strain>
    </source>
</reference>
<comment type="caution">
    <text evidence="2">The sequence shown here is derived from an EMBL/GenBank/DDBJ whole genome shotgun (WGS) entry which is preliminary data.</text>
</comment>
<dbReference type="OrthoDB" id="2397279at2759"/>
<evidence type="ECO:0000313" key="2">
    <source>
        <dbReference type="EMBL" id="CAG8602340.1"/>
    </source>
</evidence>
<dbReference type="Proteomes" id="UP000789831">
    <property type="component" value="Unassembled WGS sequence"/>
</dbReference>
<keyword evidence="3" id="KW-1185">Reference proteome</keyword>
<evidence type="ECO:0000313" key="3">
    <source>
        <dbReference type="Proteomes" id="UP000789831"/>
    </source>
</evidence>
<protein>
    <submittedName>
        <fullName evidence="2">491_t:CDS:1</fullName>
    </submittedName>
</protein>
<dbReference type="AlphaFoldDB" id="A0A9N9CG36"/>
<feature type="coiled-coil region" evidence="1">
    <location>
        <begin position="178"/>
        <end position="268"/>
    </location>
</feature>
<dbReference type="Gene3D" id="3.80.10.10">
    <property type="entry name" value="Ribonuclease Inhibitor"/>
    <property type="match status" value="1"/>
</dbReference>
<dbReference type="InterPro" id="IPR032675">
    <property type="entry name" value="LRR_dom_sf"/>
</dbReference>